<dbReference type="RefSeq" id="WP_005016081.1">
    <property type="nucleotide sequence ID" value="NZ_JFZZ01000147.1"/>
</dbReference>
<evidence type="ECO:0000313" key="1">
    <source>
        <dbReference type="EMBL" id="KAK86652.1"/>
    </source>
</evidence>
<dbReference type="PATRIC" id="fig|1331206.3.peg.3574"/>
<accession>A0A158LZJ8</accession>
<organism evidence="1 2">
    <name type="scientific">Bordetella holmesii CDC-H585-BH</name>
    <dbReference type="NCBI Taxonomy" id="1331206"/>
    <lineage>
        <taxon>Bacteria</taxon>
        <taxon>Pseudomonadati</taxon>
        <taxon>Pseudomonadota</taxon>
        <taxon>Betaproteobacteria</taxon>
        <taxon>Burkholderiales</taxon>
        <taxon>Alcaligenaceae</taxon>
        <taxon>Bordetella</taxon>
    </lineage>
</organism>
<dbReference type="EMBL" id="JFZZ01000147">
    <property type="protein sequence ID" value="KAK86652.1"/>
    <property type="molecule type" value="Genomic_DNA"/>
</dbReference>
<dbReference type="InterPro" id="IPR021292">
    <property type="entry name" value="DUF2863"/>
</dbReference>
<comment type="caution">
    <text evidence="1">The sequence shown here is derived from an EMBL/GenBank/DDBJ whole genome shotgun (WGS) entry which is preliminary data.</text>
</comment>
<dbReference type="Pfam" id="PF11062">
    <property type="entry name" value="DUF2863"/>
    <property type="match status" value="1"/>
</dbReference>
<proteinExistence type="predicted"/>
<dbReference type="Proteomes" id="UP000026682">
    <property type="component" value="Unassembled WGS sequence"/>
</dbReference>
<gene>
    <name evidence="1" type="ORF">L497_2485</name>
</gene>
<name>A0A158LZJ8_9BORD</name>
<dbReference type="STRING" id="35814.BBB42_15400"/>
<dbReference type="GeneID" id="93118787"/>
<protein>
    <submittedName>
        <fullName evidence="1">PF11062 family protein</fullName>
    </submittedName>
</protein>
<dbReference type="AlphaFoldDB" id="A0A158LZJ8"/>
<sequence length="401" mass="43828">MARTRSTTAPRLNREATRLASLAQALNRSGSHIEDLYWEAQLAESIGKLLRPGSDGPLEAALDHLAQSDIGAYEVLIEQAETLSESMKADKNGVCHDVLLLVAPVVAWTRYAIPTGPIPAPAQQALLAQLHGHVLASNTRVALMPHLVSIDQMPRTFSETAQWMQRLASQALGATPTRTMIDSAVETANMLADTRYLVAAVAVPEHAPIFRWQEQPEDAESSRDACLARWSEQAMPTLSGLMPGCGLECLLPDAYYVSNREADRRVRPLSLRAAVSWLEGATSLPADQLRAVIAACGQEHIEEFRIGFTPRNSNDVYYGCVWPVYGREEALPGEDENAADPAEQIAAVLKEYGVTDIRRIPGRLQTEFCEDCGAPYFPDPLGVMVHAELPEDAEAVPAKFH</sequence>
<evidence type="ECO:0000313" key="2">
    <source>
        <dbReference type="Proteomes" id="UP000026682"/>
    </source>
</evidence>
<reference evidence="1 2" key="1">
    <citation type="submission" date="2014-03" db="EMBL/GenBank/DDBJ databases">
        <title>Genome sequence of Bordetella holmseii.</title>
        <authorList>
            <person name="Harvill E."/>
            <person name="Goodfield L.L."/>
            <person name="Ivanov Y."/>
            <person name="Meyer J.A."/>
            <person name="Newth C."/>
            <person name="Cassiday P."/>
            <person name="Tondella M.L."/>
            <person name="Liao P."/>
            <person name="Zimmerman J."/>
            <person name="Meert K."/>
            <person name="Wessel D."/>
            <person name="Berger J."/>
            <person name="Dean J.M."/>
            <person name="Holubkov R."/>
            <person name="Burr J."/>
            <person name="Liu T."/>
            <person name="Brinkac L.M."/>
            <person name="Sanka R."/>
            <person name="Kim M."/>
            <person name="Losada L."/>
        </authorList>
    </citation>
    <scope>NUCLEOTIDE SEQUENCE [LARGE SCALE GENOMIC DNA]</scope>
    <source>
        <strain evidence="1 2">CDC-H585-BH</strain>
    </source>
</reference>